<feature type="domain" description="HD" evidence="2">
    <location>
        <begin position="243"/>
        <end position="365"/>
    </location>
</feature>
<dbReference type="Pfam" id="PF13487">
    <property type="entry name" value="HD_5"/>
    <property type="match status" value="1"/>
</dbReference>
<keyword evidence="1" id="KW-1133">Transmembrane helix</keyword>
<evidence type="ECO:0000256" key="1">
    <source>
        <dbReference type="SAM" id="Phobius"/>
    </source>
</evidence>
<keyword evidence="1" id="KW-0812">Transmembrane</keyword>
<evidence type="ECO:0000259" key="2">
    <source>
        <dbReference type="PROSITE" id="PS51831"/>
    </source>
</evidence>
<feature type="domain" description="HD-GYP" evidence="3">
    <location>
        <begin position="221"/>
        <end position="416"/>
    </location>
</feature>
<comment type="caution">
    <text evidence="4">The sequence shown here is derived from an EMBL/GenBank/DDBJ whole genome shotgun (WGS) entry which is preliminary data.</text>
</comment>
<dbReference type="PANTHER" id="PTHR45228:SF4">
    <property type="entry name" value="LIPOPROTEIN"/>
    <property type="match status" value="1"/>
</dbReference>
<accession>A0A537L5T4</accession>
<dbReference type="EMBL" id="VBAJ01000285">
    <property type="protein sequence ID" value="TMJ03107.1"/>
    <property type="molecule type" value="Genomic_DNA"/>
</dbReference>
<dbReference type="Gene3D" id="1.10.3210.10">
    <property type="entry name" value="Hypothetical protein af1432"/>
    <property type="match status" value="1"/>
</dbReference>
<dbReference type="SMART" id="SM00471">
    <property type="entry name" value="HDc"/>
    <property type="match status" value="1"/>
</dbReference>
<feature type="transmembrane region" description="Helical" evidence="1">
    <location>
        <begin position="184"/>
        <end position="207"/>
    </location>
</feature>
<dbReference type="PROSITE" id="PS51831">
    <property type="entry name" value="HD"/>
    <property type="match status" value="1"/>
</dbReference>
<evidence type="ECO:0000259" key="3">
    <source>
        <dbReference type="PROSITE" id="PS51832"/>
    </source>
</evidence>
<dbReference type="InterPro" id="IPR006674">
    <property type="entry name" value="HD_domain"/>
</dbReference>
<evidence type="ECO:0000313" key="4">
    <source>
        <dbReference type="EMBL" id="TMJ03107.1"/>
    </source>
</evidence>
<keyword evidence="1" id="KW-0472">Membrane</keyword>
<dbReference type="PROSITE" id="PS51832">
    <property type="entry name" value="HD_GYP"/>
    <property type="match status" value="1"/>
</dbReference>
<dbReference type="CDD" id="cd00077">
    <property type="entry name" value="HDc"/>
    <property type="match status" value="1"/>
</dbReference>
<gene>
    <name evidence="4" type="ORF">E6G99_11660</name>
</gene>
<dbReference type="AlphaFoldDB" id="A0A537L5T4"/>
<organism evidence="4 5">
    <name type="scientific">Candidatus Segetimicrobium genomatis</name>
    <dbReference type="NCBI Taxonomy" id="2569760"/>
    <lineage>
        <taxon>Bacteria</taxon>
        <taxon>Bacillati</taxon>
        <taxon>Candidatus Sysuimicrobiota</taxon>
        <taxon>Candidatus Sysuimicrobiia</taxon>
        <taxon>Candidatus Sysuimicrobiales</taxon>
        <taxon>Candidatus Segetimicrobiaceae</taxon>
        <taxon>Candidatus Segetimicrobium</taxon>
    </lineage>
</organism>
<feature type="transmembrane region" description="Helical" evidence="1">
    <location>
        <begin position="20"/>
        <end position="40"/>
    </location>
</feature>
<reference evidence="4 5" key="1">
    <citation type="journal article" date="2019" name="Nat. Microbiol.">
        <title>Mediterranean grassland soil C-N compound turnover is dependent on rainfall and depth, and is mediated by genomically divergent microorganisms.</title>
        <authorList>
            <person name="Diamond S."/>
            <person name="Andeer P.F."/>
            <person name="Li Z."/>
            <person name="Crits-Christoph A."/>
            <person name="Burstein D."/>
            <person name="Anantharaman K."/>
            <person name="Lane K.R."/>
            <person name="Thomas B.C."/>
            <person name="Pan C."/>
            <person name="Northen T.R."/>
            <person name="Banfield J.F."/>
        </authorList>
    </citation>
    <scope>NUCLEOTIDE SEQUENCE [LARGE SCALE GENOMIC DNA]</scope>
    <source>
        <strain evidence="4">NP_2</strain>
    </source>
</reference>
<dbReference type="Proteomes" id="UP000318661">
    <property type="component" value="Unassembled WGS sequence"/>
</dbReference>
<dbReference type="InterPro" id="IPR052020">
    <property type="entry name" value="Cyclic_di-GMP/3'3'-cGAMP_PDE"/>
</dbReference>
<dbReference type="InterPro" id="IPR003607">
    <property type="entry name" value="HD/PDEase_dom"/>
</dbReference>
<dbReference type="PANTHER" id="PTHR45228">
    <property type="entry name" value="CYCLIC DI-GMP PHOSPHODIESTERASE TM_0186-RELATED"/>
    <property type="match status" value="1"/>
</dbReference>
<proteinExistence type="predicted"/>
<protein>
    <submittedName>
        <fullName evidence="4">HD-GYP domain-containing protein</fullName>
    </submittedName>
</protein>
<dbReference type="SUPFAM" id="SSF109604">
    <property type="entry name" value="HD-domain/PDEase-like"/>
    <property type="match status" value="1"/>
</dbReference>
<dbReference type="InterPro" id="IPR037522">
    <property type="entry name" value="HD_GYP_dom"/>
</dbReference>
<sequence>MSIPLPRPSGPTLLRRFTLLSLGTTIAVGILFGAITARLVEDFALRRQSRATATRVLEMAGARLSVQDFLHIPPSQPQFERAMRPLVGKIDIIHITVWNRLGQVLYSDGRVGFDTPVPPSALLTSALSGRLQWRLLPAANPGAGSNPPRLEVLVPVVASSVPQPVAVYQVVSDLSDLAPALSRLTWSVLVSVILGVLMLYAALFTIVRKSSGDLERQEWALHRSFIGIIRSLINALDARDMATAHHSSRVADNAVLIAQAMGLDEVAVSEVQVAGFLHDVGKIGIRDDVLTKQGPHNAEERAMMRRHTMFGYDILEPVPMSESIKRAVRHSHERWDGRGYPDGLAGENIPLAARIVAVADAFEALTTDRPYRTARTPTTAVEEIQRGTGAQFDPTVVQAFLRVWRKFHRTSSEVRVRLHAPA</sequence>
<evidence type="ECO:0000313" key="5">
    <source>
        <dbReference type="Proteomes" id="UP000318661"/>
    </source>
</evidence>
<name>A0A537L5T4_9BACT</name>